<evidence type="ECO:0008006" key="3">
    <source>
        <dbReference type="Google" id="ProtNLM"/>
    </source>
</evidence>
<dbReference type="AlphaFoldDB" id="A0A4U2YW92"/>
<keyword evidence="2" id="KW-1185">Reference proteome</keyword>
<evidence type="ECO:0000313" key="1">
    <source>
        <dbReference type="EMBL" id="TKI65285.1"/>
    </source>
</evidence>
<proteinExistence type="predicted"/>
<dbReference type="Proteomes" id="UP000308744">
    <property type="component" value="Unassembled WGS sequence"/>
</dbReference>
<dbReference type="RefSeq" id="WP_107896537.1">
    <property type="nucleotide sequence ID" value="NZ_PYWM01000021.1"/>
</dbReference>
<sequence length="111" mass="13246">MGDILVREVDELAIDKIEKAAKKAKVSRQVYLKSLLERIAYYDVFIEERDRFEKVVMASQKQMEQYLLQQSELYERVSRIESMLYLLLDSDEEEIQQQLIEVVGRELKQNE</sequence>
<reference evidence="1 2" key="1">
    <citation type="submission" date="2019-04" db="EMBL/GenBank/DDBJ databases">
        <title>Lysinibacillus genome sequencing.</title>
        <authorList>
            <person name="Dunlap C."/>
        </authorList>
    </citation>
    <scope>NUCLEOTIDE SEQUENCE [LARGE SCALE GENOMIC DNA]</scope>
    <source>
        <strain evidence="1 2">CCTCC AB 2010389</strain>
    </source>
</reference>
<name>A0A4U2YW92_9BACI</name>
<protein>
    <recommendedName>
        <fullName evidence="3">Ribbon-helix-helix protein, CopG family</fullName>
    </recommendedName>
</protein>
<evidence type="ECO:0000313" key="2">
    <source>
        <dbReference type="Proteomes" id="UP000308744"/>
    </source>
</evidence>
<accession>A0A4U2YW92</accession>
<dbReference type="EMBL" id="SZPU01000065">
    <property type="protein sequence ID" value="TKI65285.1"/>
    <property type="molecule type" value="Genomic_DNA"/>
</dbReference>
<comment type="caution">
    <text evidence="1">The sequence shown here is derived from an EMBL/GenBank/DDBJ whole genome shotgun (WGS) entry which is preliminary data.</text>
</comment>
<gene>
    <name evidence="1" type="ORF">FC756_16995</name>
</gene>
<organism evidence="1 2">
    <name type="scientific">Lysinibacillus mangiferihumi</name>
    <dbReference type="NCBI Taxonomy" id="1130819"/>
    <lineage>
        <taxon>Bacteria</taxon>
        <taxon>Bacillati</taxon>
        <taxon>Bacillota</taxon>
        <taxon>Bacilli</taxon>
        <taxon>Bacillales</taxon>
        <taxon>Bacillaceae</taxon>
        <taxon>Lysinibacillus</taxon>
    </lineage>
</organism>